<dbReference type="PANTHER" id="PTHR45626">
    <property type="entry name" value="TRANSCRIPTION TERMINATION FACTOR 2-RELATED"/>
    <property type="match status" value="1"/>
</dbReference>
<dbReference type="InterPro" id="IPR001650">
    <property type="entry name" value="Helicase_C-like"/>
</dbReference>
<keyword evidence="3" id="KW-0067">ATP-binding</keyword>
<dbReference type="Gene3D" id="3.40.50.300">
    <property type="entry name" value="P-loop containing nucleotide triphosphate hydrolases"/>
    <property type="match status" value="1"/>
</dbReference>
<dbReference type="InterPro" id="IPR050628">
    <property type="entry name" value="SNF2_RAD54_helicase_TF"/>
</dbReference>
<dbReference type="InterPro" id="IPR000330">
    <property type="entry name" value="SNF2_N"/>
</dbReference>
<dbReference type="InterPro" id="IPR027417">
    <property type="entry name" value="P-loop_NTPase"/>
</dbReference>
<dbReference type="GO" id="GO:0008094">
    <property type="term" value="F:ATP-dependent activity, acting on DNA"/>
    <property type="evidence" value="ECO:0007669"/>
    <property type="project" value="TreeGrafter"/>
</dbReference>
<keyword evidence="2" id="KW-0378">Hydrolase</keyword>
<comment type="caution">
    <text evidence="6">The sequence shown here is derived from an EMBL/GenBank/DDBJ whole genome shotgun (WGS) entry which is preliminary data.</text>
</comment>
<keyword evidence="4" id="KW-0812">Transmembrane</keyword>
<dbReference type="AlphaFoldDB" id="A0A8K0NVI5"/>
<dbReference type="CDD" id="cd18793">
    <property type="entry name" value="SF2_C_SNF"/>
    <property type="match status" value="1"/>
</dbReference>
<name>A0A8K0NVI5_LADFU</name>
<organism evidence="6 7">
    <name type="scientific">Ladona fulva</name>
    <name type="common">Scarce chaser dragonfly</name>
    <name type="synonym">Libellula fulva</name>
    <dbReference type="NCBI Taxonomy" id="123851"/>
    <lineage>
        <taxon>Eukaryota</taxon>
        <taxon>Metazoa</taxon>
        <taxon>Ecdysozoa</taxon>
        <taxon>Arthropoda</taxon>
        <taxon>Hexapoda</taxon>
        <taxon>Insecta</taxon>
        <taxon>Pterygota</taxon>
        <taxon>Palaeoptera</taxon>
        <taxon>Odonata</taxon>
        <taxon>Epiprocta</taxon>
        <taxon>Anisoptera</taxon>
        <taxon>Libelluloidea</taxon>
        <taxon>Libellulidae</taxon>
        <taxon>Ladona</taxon>
    </lineage>
</organism>
<dbReference type="GO" id="GO:0016787">
    <property type="term" value="F:hydrolase activity"/>
    <property type="evidence" value="ECO:0007669"/>
    <property type="project" value="UniProtKB-KW"/>
</dbReference>
<feature type="domain" description="Helicase C-terminal" evidence="5">
    <location>
        <begin position="353"/>
        <end position="509"/>
    </location>
</feature>
<dbReference type="GO" id="GO:0005634">
    <property type="term" value="C:nucleus"/>
    <property type="evidence" value="ECO:0007669"/>
    <property type="project" value="TreeGrafter"/>
</dbReference>
<evidence type="ECO:0000313" key="6">
    <source>
        <dbReference type="EMBL" id="KAG8223222.1"/>
    </source>
</evidence>
<evidence type="ECO:0000313" key="7">
    <source>
        <dbReference type="Proteomes" id="UP000792457"/>
    </source>
</evidence>
<feature type="transmembrane region" description="Helical" evidence="4">
    <location>
        <begin position="164"/>
        <end position="188"/>
    </location>
</feature>
<dbReference type="InterPro" id="IPR049730">
    <property type="entry name" value="SNF2/RAD54-like_C"/>
</dbReference>
<keyword evidence="7" id="KW-1185">Reference proteome</keyword>
<evidence type="ECO:0000256" key="4">
    <source>
        <dbReference type="SAM" id="Phobius"/>
    </source>
</evidence>
<reference evidence="6" key="1">
    <citation type="submission" date="2013-04" db="EMBL/GenBank/DDBJ databases">
        <authorList>
            <person name="Qu J."/>
            <person name="Murali S.C."/>
            <person name="Bandaranaike D."/>
            <person name="Bellair M."/>
            <person name="Blankenburg K."/>
            <person name="Chao H."/>
            <person name="Dinh H."/>
            <person name="Doddapaneni H."/>
            <person name="Downs B."/>
            <person name="Dugan-Rocha S."/>
            <person name="Elkadiri S."/>
            <person name="Gnanaolivu R.D."/>
            <person name="Hernandez B."/>
            <person name="Javaid M."/>
            <person name="Jayaseelan J.C."/>
            <person name="Lee S."/>
            <person name="Li M."/>
            <person name="Ming W."/>
            <person name="Munidasa M."/>
            <person name="Muniz J."/>
            <person name="Nguyen L."/>
            <person name="Ongeri F."/>
            <person name="Osuji N."/>
            <person name="Pu L.-L."/>
            <person name="Puazo M."/>
            <person name="Qu C."/>
            <person name="Quiroz J."/>
            <person name="Raj R."/>
            <person name="Weissenberger G."/>
            <person name="Xin Y."/>
            <person name="Zou X."/>
            <person name="Han Y."/>
            <person name="Richards S."/>
            <person name="Worley K."/>
            <person name="Muzny D."/>
            <person name="Gibbs R."/>
        </authorList>
    </citation>
    <scope>NUCLEOTIDE SEQUENCE</scope>
    <source>
        <strain evidence="6">Sampled in the wild</strain>
    </source>
</reference>
<accession>A0A8K0NVI5</accession>
<evidence type="ECO:0000256" key="1">
    <source>
        <dbReference type="ARBA" id="ARBA00022741"/>
    </source>
</evidence>
<sequence>MKYIREVEFEQIGFDGHIVFQGKDGPVHLIEWTRIILDEAHIVRNYKSKTSQAISCLKGTYRWALTGTPIHNKELDIFALLVFLRCSPFDKYLVWCRWIDNKTVAGTQRMNMLMKSLMLRRTKDQLISKGSLISLPTRNEHCVVLDLDDLEQSVYDQILITSNIMYLFVFLGNSYMVMVGLAGVIAWLSADSVGCTCYTSTQKNLFAKFLDQHAERNAEKLGIEGASIRLTNFTPISKIWSNPLKPGSASAALKKFQENSDVKSHHIFVLLLRLRQICCHPALIQSMVEAEDYRDGGIVDETGLDIDLVSQLNGIKLVTEEEAVEEVSSKDEFMKNPLTLKNPIFKKERPSTKLKALLQCLEEKVLSGKDKAVVVSQWTSMLDIIGIYLKKRKIKYCLLSGSVPLKDRMDIIDSINNNERGPKVLLLSLQAGGVGLNLVGANHLLLVDLHWNPQLEAQACDRIYRVGQKKGVHIYRFVCKHTVEQKIQELQEKKLSLADSVLTGAKNPHGNKLTMEDLKTLFSLRF</sequence>
<dbReference type="Proteomes" id="UP000792457">
    <property type="component" value="Unassembled WGS sequence"/>
</dbReference>
<dbReference type="SMART" id="SM00490">
    <property type="entry name" value="HELICc"/>
    <property type="match status" value="1"/>
</dbReference>
<dbReference type="EMBL" id="KZ308155">
    <property type="protein sequence ID" value="KAG8223222.1"/>
    <property type="molecule type" value="Genomic_DNA"/>
</dbReference>
<protein>
    <recommendedName>
        <fullName evidence="5">Helicase C-terminal domain-containing protein</fullName>
    </recommendedName>
</protein>
<proteinExistence type="predicted"/>
<reference evidence="6" key="2">
    <citation type="submission" date="2017-10" db="EMBL/GenBank/DDBJ databases">
        <title>Ladona fulva Genome sequencing and assembly.</title>
        <authorList>
            <person name="Murali S."/>
            <person name="Richards S."/>
            <person name="Bandaranaike D."/>
            <person name="Bellair M."/>
            <person name="Blankenburg K."/>
            <person name="Chao H."/>
            <person name="Dinh H."/>
            <person name="Doddapaneni H."/>
            <person name="Dugan-Rocha S."/>
            <person name="Elkadiri S."/>
            <person name="Gnanaolivu R."/>
            <person name="Hernandez B."/>
            <person name="Skinner E."/>
            <person name="Javaid M."/>
            <person name="Lee S."/>
            <person name="Li M."/>
            <person name="Ming W."/>
            <person name="Munidasa M."/>
            <person name="Muniz J."/>
            <person name="Nguyen L."/>
            <person name="Hughes D."/>
            <person name="Osuji N."/>
            <person name="Pu L.-L."/>
            <person name="Puazo M."/>
            <person name="Qu C."/>
            <person name="Quiroz J."/>
            <person name="Raj R."/>
            <person name="Weissenberger G."/>
            <person name="Xin Y."/>
            <person name="Zou X."/>
            <person name="Han Y."/>
            <person name="Worley K."/>
            <person name="Muzny D."/>
            <person name="Gibbs R."/>
        </authorList>
    </citation>
    <scope>NUCLEOTIDE SEQUENCE</scope>
    <source>
        <strain evidence="6">Sampled in the wild</strain>
    </source>
</reference>
<dbReference type="GO" id="GO:0006281">
    <property type="term" value="P:DNA repair"/>
    <property type="evidence" value="ECO:0007669"/>
    <property type="project" value="TreeGrafter"/>
</dbReference>
<dbReference type="Gene3D" id="3.40.50.10810">
    <property type="entry name" value="Tandem AAA-ATPase domain"/>
    <property type="match status" value="1"/>
</dbReference>
<dbReference type="OrthoDB" id="423559at2759"/>
<evidence type="ECO:0000256" key="3">
    <source>
        <dbReference type="ARBA" id="ARBA00022840"/>
    </source>
</evidence>
<keyword evidence="1" id="KW-0547">Nucleotide-binding</keyword>
<dbReference type="Pfam" id="PF00271">
    <property type="entry name" value="Helicase_C"/>
    <property type="match status" value="1"/>
</dbReference>
<keyword evidence="4" id="KW-1133">Transmembrane helix</keyword>
<dbReference type="PROSITE" id="PS51194">
    <property type="entry name" value="HELICASE_CTER"/>
    <property type="match status" value="1"/>
</dbReference>
<dbReference type="GO" id="GO:0005524">
    <property type="term" value="F:ATP binding"/>
    <property type="evidence" value="ECO:0007669"/>
    <property type="project" value="UniProtKB-KW"/>
</dbReference>
<dbReference type="PANTHER" id="PTHR45626:SF50">
    <property type="entry name" value="TRANSCRIPTION TERMINATION FACTOR 2"/>
    <property type="match status" value="1"/>
</dbReference>
<evidence type="ECO:0000259" key="5">
    <source>
        <dbReference type="PROSITE" id="PS51194"/>
    </source>
</evidence>
<dbReference type="InterPro" id="IPR038718">
    <property type="entry name" value="SNF2-like_sf"/>
</dbReference>
<keyword evidence="4" id="KW-0472">Membrane</keyword>
<dbReference type="Pfam" id="PF00176">
    <property type="entry name" value="SNF2-rel_dom"/>
    <property type="match status" value="1"/>
</dbReference>
<evidence type="ECO:0000256" key="2">
    <source>
        <dbReference type="ARBA" id="ARBA00022801"/>
    </source>
</evidence>
<dbReference type="SUPFAM" id="SSF52540">
    <property type="entry name" value="P-loop containing nucleoside triphosphate hydrolases"/>
    <property type="match status" value="2"/>
</dbReference>
<gene>
    <name evidence="6" type="ORF">J437_LFUL003573</name>
</gene>